<sequence length="404" mass="47864">MKLFFELKDHNDVIHQEFQYEFDSQAKLKDVKTKIKLGFYIDHKYQKLFLNFEDGNEIVGSDERSLESCGIKHGCKVIVRHSLAANWKTFLEFFELARQALKSNDICEIERNVDLAMDQLNPLNEALFLVTFSKYDGLRREFREEFWRYIDKEMRYMEYSMHDYFSKIFVDDSESSKLDILCQKMCYDERRVQGKIICQVSRNETSLANYYMKKHTGRSELDIREFFVRKLFELMKVGPAVHFIPNTHSSGNGLYIVNENVDGFRGAYSEGFEMSKEMYAQRKLLTHLLYLRGIREQYYGIDGNGRLCIIDCGVKGSKITMAHNRIVEHYLKSDEESEELRTRVAKDCIKSWNLLESFDQAHEEIVKKKELFESYPISNEPNHNFDEYFVYIKNNLNNLIVQLN</sequence>
<name>A0A9P1N1P8_9PELO</name>
<evidence type="ECO:0000313" key="3">
    <source>
        <dbReference type="Proteomes" id="UP001152747"/>
    </source>
</evidence>
<dbReference type="Pfam" id="PF11543">
    <property type="entry name" value="UN_NPL4"/>
    <property type="match status" value="1"/>
</dbReference>
<protein>
    <recommendedName>
        <fullName evidence="1">Nuclear pore localisation protein Npl4 ubiquitin-like domain-containing protein</fullName>
    </recommendedName>
</protein>
<dbReference type="OrthoDB" id="5850907at2759"/>
<dbReference type="Proteomes" id="UP001152747">
    <property type="component" value="Unassembled WGS sequence"/>
</dbReference>
<feature type="domain" description="Nuclear pore localisation protein Npl4 ubiquitin-like" evidence="1">
    <location>
        <begin position="23"/>
        <end position="80"/>
    </location>
</feature>
<comment type="caution">
    <text evidence="2">The sequence shown here is derived from an EMBL/GenBank/DDBJ whole genome shotgun (WGS) entry which is preliminary data.</text>
</comment>
<keyword evidence="3" id="KW-1185">Reference proteome</keyword>
<dbReference type="Gene3D" id="3.10.20.90">
    <property type="entry name" value="Phosphatidylinositol 3-kinase Catalytic Subunit, Chain A, domain 1"/>
    <property type="match status" value="1"/>
</dbReference>
<reference evidence="2" key="1">
    <citation type="submission" date="2022-11" db="EMBL/GenBank/DDBJ databases">
        <authorList>
            <person name="Kikuchi T."/>
        </authorList>
    </citation>
    <scope>NUCLEOTIDE SEQUENCE</scope>
    <source>
        <strain evidence="2">PS1010</strain>
    </source>
</reference>
<gene>
    <name evidence="2" type="ORF">CAMP_LOCUS7218</name>
</gene>
<dbReference type="AlphaFoldDB" id="A0A9P1N1P8"/>
<evidence type="ECO:0000259" key="1">
    <source>
        <dbReference type="Pfam" id="PF11543"/>
    </source>
</evidence>
<dbReference type="CDD" id="cd17039">
    <property type="entry name" value="Ubl_ubiquitin_like"/>
    <property type="match status" value="1"/>
</dbReference>
<dbReference type="PANTHER" id="PTHR33651">
    <property type="entry name" value="PROTEIN CBG06246"/>
    <property type="match status" value="1"/>
</dbReference>
<dbReference type="InterPro" id="IPR024682">
    <property type="entry name" value="Npl4_Ub-like_dom"/>
</dbReference>
<accession>A0A9P1N1P8</accession>
<dbReference type="EMBL" id="CANHGI010000003">
    <property type="protein sequence ID" value="CAI5444581.1"/>
    <property type="molecule type" value="Genomic_DNA"/>
</dbReference>
<dbReference type="SUPFAM" id="SSF54236">
    <property type="entry name" value="Ubiquitin-like"/>
    <property type="match status" value="1"/>
</dbReference>
<organism evidence="2 3">
    <name type="scientific">Caenorhabditis angaria</name>
    <dbReference type="NCBI Taxonomy" id="860376"/>
    <lineage>
        <taxon>Eukaryota</taxon>
        <taxon>Metazoa</taxon>
        <taxon>Ecdysozoa</taxon>
        <taxon>Nematoda</taxon>
        <taxon>Chromadorea</taxon>
        <taxon>Rhabditida</taxon>
        <taxon>Rhabditina</taxon>
        <taxon>Rhabditomorpha</taxon>
        <taxon>Rhabditoidea</taxon>
        <taxon>Rhabditidae</taxon>
        <taxon>Peloderinae</taxon>
        <taxon>Caenorhabditis</taxon>
    </lineage>
</organism>
<proteinExistence type="predicted"/>
<dbReference type="PANTHER" id="PTHR33651:SF3">
    <property type="entry name" value="PHAGE PROTEIN"/>
    <property type="match status" value="1"/>
</dbReference>
<evidence type="ECO:0000313" key="2">
    <source>
        <dbReference type="EMBL" id="CAI5444581.1"/>
    </source>
</evidence>
<dbReference type="InterPro" id="IPR029071">
    <property type="entry name" value="Ubiquitin-like_domsf"/>
</dbReference>